<reference evidence="1 2" key="1">
    <citation type="submission" date="2014-02" db="EMBL/GenBank/DDBJ databases">
        <title>Draft genome sequence of Lysinibacillus sinduriensis JCM 15800.</title>
        <authorList>
            <person name="Zhang F."/>
            <person name="Wang G."/>
            <person name="Zhang L."/>
        </authorList>
    </citation>
    <scope>NUCLEOTIDE SEQUENCE [LARGE SCALE GENOMIC DNA]</scope>
    <source>
        <strain evidence="1 2">JCM 15800</strain>
    </source>
</reference>
<proteinExistence type="predicted"/>
<sequence>MKKALISGIVFISILLVGCSEEPEVVVLDDSENGENDVNLSPESNFLSELKNEILESIPEQTELDSESIEAIMVDGNFEEMSVSVSFSKDVKVDDAMIQQIVEDSIKKVSETENVEISKENVTIKIEKD</sequence>
<protein>
    <recommendedName>
        <fullName evidence="3">Topoisomerase</fullName>
    </recommendedName>
</protein>
<accession>A0A0A3HUY2</accession>
<dbReference type="PROSITE" id="PS51257">
    <property type="entry name" value="PROKAR_LIPOPROTEIN"/>
    <property type="match status" value="1"/>
</dbReference>
<dbReference type="OrthoDB" id="2735803at2"/>
<dbReference type="EMBL" id="JPVO01000046">
    <property type="protein sequence ID" value="KGR76391.1"/>
    <property type="molecule type" value="Genomic_DNA"/>
</dbReference>
<evidence type="ECO:0008006" key="3">
    <source>
        <dbReference type="Google" id="ProtNLM"/>
    </source>
</evidence>
<evidence type="ECO:0000313" key="1">
    <source>
        <dbReference type="EMBL" id="KGR76391.1"/>
    </source>
</evidence>
<dbReference type="eggNOG" id="ENOG502ZQDJ">
    <property type="taxonomic scope" value="Bacteria"/>
</dbReference>
<gene>
    <name evidence="1" type="ORF">CD33_07590</name>
</gene>
<comment type="caution">
    <text evidence="1">The sequence shown here is derived from an EMBL/GenBank/DDBJ whole genome shotgun (WGS) entry which is preliminary data.</text>
</comment>
<name>A0A0A3HUY2_9BACL</name>
<keyword evidence="2" id="KW-1185">Reference proteome</keyword>
<dbReference type="Proteomes" id="UP000030408">
    <property type="component" value="Unassembled WGS sequence"/>
</dbReference>
<organism evidence="1 2">
    <name type="scientific">Ureibacillus sinduriensis BLB-1 = JCM 15800</name>
    <dbReference type="NCBI Taxonomy" id="1384057"/>
    <lineage>
        <taxon>Bacteria</taxon>
        <taxon>Bacillati</taxon>
        <taxon>Bacillota</taxon>
        <taxon>Bacilli</taxon>
        <taxon>Bacillales</taxon>
        <taxon>Caryophanaceae</taxon>
        <taxon>Ureibacillus</taxon>
    </lineage>
</organism>
<dbReference type="AlphaFoldDB" id="A0A0A3HUY2"/>
<evidence type="ECO:0000313" key="2">
    <source>
        <dbReference type="Proteomes" id="UP000030408"/>
    </source>
</evidence>